<keyword evidence="1" id="KW-1133">Transmembrane helix</keyword>
<keyword evidence="1" id="KW-0812">Transmembrane</keyword>
<sequence length="322" mass="33838">MSVSGFAAAGWFLLLVPVAALVAGYVWMLGRRRRHVLRFTRLELVDRIVPHQPGRRRHVPAAVLAVALVLLVVGLAGPTADARVPRNRAVVMLVIDVSLSMECTDVSPTRLAAAQDAAAGFAQQLTPGINLGLESFAGSATVLVTPTTDRAPVVSQIKTLKLAEATATGDALSAALDAVANFEATVPGGEGGPAPATIVLMSDGKQTIGRDEFVVAQQAARARVPVSTISFGTPYGLIDLAGGEVPVPVDDESLQRVAELSGGQFFSARSNRDVHDVYDTLREQIGYEKVRKDVSWAWFALGTLAAMVAAGSGLLLTQRLPA</sequence>
<evidence type="ECO:0000313" key="3">
    <source>
        <dbReference type="EMBL" id="NMH99322.1"/>
    </source>
</evidence>
<evidence type="ECO:0000259" key="2">
    <source>
        <dbReference type="PROSITE" id="PS50234"/>
    </source>
</evidence>
<dbReference type="Pfam" id="PF13519">
    <property type="entry name" value="VWA_2"/>
    <property type="match status" value="1"/>
</dbReference>
<dbReference type="RefSeq" id="WP_169382803.1">
    <property type="nucleotide sequence ID" value="NZ_JAAXLA010000034.1"/>
</dbReference>
<dbReference type="PANTHER" id="PTHR37947:SF1">
    <property type="entry name" value="BLL2462 PROTEIN"/>
    <property type="match status" value="1"/>
</dbReference>
<dbReference type="EMBL" id="JAAXLA010000034">
    <property type="protein sequence ID" value="NMH99322.1"/>
    <property type="molecule type" value="Genomic_DNA"/>
</dbReference>
<feature type="transmembrane region" description="Helical" evidence="1">
    <location>
        <begin position="59"/>
        <end position="77"/>
    </location>
</feature>
<protein>
    <submittedName>
        <fullName evidence="3">VWA domain-containing protein</fullName>
    </submittedName>
</protein>
<organism evidence="3 4">
    <name type="scientific">Pseudonocardia acidicola</name>
    <dbReference type="NCBI Taxonomy" id="2724939"/>
    <lineage>
        <taxon>Bacteria</taxon>
        <taxon>Bacillati</taxon>
        <taxon>Actinomycetota</taxon>
        <taxon>Actinomycetes</taxon>
        <taxon>Pseudonocardiales</taxon>
        <taxon>Pseudonocardiaceae</taxon>
        <taxon>Pseudonocardia</taxon>
    </lineage>
</organism>
<feature type="transmembrane region" description="Helical" evidence="1">
    <location>
        <begin position="296"/>
        <end position="316"/>
    </location>
</feature>
<dbReference type="PANTHER" id="PTHR37947">
    <property type="entry name" value="BLL2462 PROTEIN"/>
    <property type="match status" value="1"/>
</dbReference>
<dbReference type="Gene3D" id="3.40.50.410">
    <property type="entry name" value="von Willebrand factor, type A domain"/>
    <property type="match status" value="1"/>
</dbReference>
<dbReference type="SMART" id="SM00327">
    <property type="entry name" value="VWA"/>
    <property type="match status" value="1"/>
</dbReference>
<proteinExistence type="predicted"/>
<keyword evidence="1" id="KW-0472">Membrane</keyword>
<keyword evidence="4" id="KW-1185">Reference proteome</keyword>
<feature type="domain" description="VWFA" evidence="2">
    <location>
        <begin position="90"/>
        <end position="281"/>
    </location>
</feature>
<dbReference type="InterPro" id="IPR002035">
    <property type="entry name" value="VWF_A"/>
</dbReference>
<dbReference type="InterPro" id="IPR036465">
    <property type="entry name" value="vWFA_dom_sf"/>
</dbReference>
<reference evidence="3 4" key="1">
    <citation type="submission" date="2020-04" db="EMBL/GenBank/DDBJ databases">
        <authorList>
            <person name="Klaysubun C."/>
            <person name="Duangmal K."/>
            <person name="Lipun K."/>
        </authorList>
    </citation>
    <scope>NUCLEOTIDE SEQUENCE [LARGE SCALE GENOMIC DNA]</scope>
    <source>
        <strain evidence="3 4">K10HN5</strain>
    </source>
</reference>
<evidence type="ECO:0000256" key="1">
    <source>
        <dbReference type="SAM" id="Phobius"/>
    </source>
</evidence>
<comment type="caution">
    <text evidence="3">The sequence shown here is derived from an EMBL/GenBank/DDBJ whole genome shotgun (WGS) entry which is preliminary data.</text>
</comment>
<feature type="transmembrane region" description="Helical" evidence="1">
    <location>
        <begin position="6"/>
        <end position="28"/>
    </location>
</feature>
<gene>
    <name evidence="3" type="ORF">HF526_18685</name>
</gene>
<accession>A0ABX1SEU0</accession>
<name>A0ABX1SEU0_9PSEU</name>
<dbReference type="Proteomes" id="UP000820669">
    <property type="component" value="Unassembled WGS sequence"/>
</dbReference>
<dbReference type="PROSITE" id="PS50234">
    <property type="entry name" value="VWFA"/>
    <property type="match status" value="1"/>
</dbReference>
<dbReference type="SUPFAM" id="SSF53300">
    <property type="entry name" value="vWA-like"/>
    <property type="match status" value="1"/>
</dbReference>
<evidence type="ECO:0000313" key="4">
    <source>
        <dbReference type="Proteomes" id="UP000820669"/>
    </source>
</evidence>